<dbReference type="PROSITE" id="PS52004">
    <property type="entry name" value="KS3_2"/>
    <property type="match status" value="1"/>
</dbReference>
<feature type="active site" description="Proton donor; for dehydratase activity" evidence="7">
    <location>
        <position position="1064"/>
    </location>
</feature>
<dbReference type="InterPro" id="IPR013149">
    <property type="entry name" value="ADH-like_C"/>
</dbReference>
<dbReference type="Pfam" id="PF00550">
    <property type="entry name" value="PP-binding"/>
    <property type="match status" value="1"/>
</dbReference>
<dbReference type="InterPro" id="IPR020807">
    <property type="entry name" value="PKS_DH"/>
</dbReference>
<dbReference type="GO" id="GO:0016491">
    <property type="term" value="F:oxidoreductase activity"/>
    <property type="evidence" value="ECO:0007669"/>
    <property type="project" value="InterPro"/>
</dbReference>
<dbReference type="InterPro" id="IPR014043">
    <property type="entry name" value="Acyl_transferase_dom"/>
</dbReference>
<dbReference type="InterPro" id="IPR020843">
    <property type="entry name" value="ER"/>
</dbReference>
<reference evidence="12" key="1">
    <citation type="submission" date="2016-10" db="EMBL/GenBank/DDBJ databases">
        <authorList>
            <person name="Varghese N."/>
            <person name="Submissions S."/>
        </authorList>
    </citation>
    <scope>NUCLEOTIDE SEQUENCE [LARGE SCALE GENOMIC DNA]</scope>
    <source>
        <strain evidence="12">CGMCC 4.3506</strain>
    </source>
</reference>
<dbReference type="Pfam" id="PF00107">
    <property type="entry name" value="ADH_zinc_N"/>
    <property type="match status" value="1"/>
</dbReference>
<dbReference type="PROSITE" id="PS01162">
    <property type="entry name" value="QOR_ZETA_CRYSTAL"/>
    <property type="match status" value="1"/>
</dbReference>
<keyword evidence="3 11" id="KW-0808">Transferase</keyword>
<dbReference type="Gene3D" id="3.90.180.10">
    <property type="entry name" value="Medium-chain alcohol dehydrogenases, catalytic domain"/>
    <property type="match status" value="1"/>
</dbReference>
<dbReference type="SMART" id="SM00823">
    <property type="entry name" value="PKS_PP"/>
    <property type="match status" value="1"/>
</dbReference>
<dbReference type="SUPFAM" id="SSF47336">
    <property type="entry name" value="ACP-like"/>
    <property type="match status" value="1"/>
</dbReference>
<dbReference type="SUPFAM" id="SSF53335">
    <property type="entry name" value="S-adenosyl-L-methionine-dependent methyltransferases"/>
    <property type="match status" value="1"/>
</dbReference>
<keyword evidence="4" id="KW-0521">NADP</keyword>
<dbReference type="InterPro" id="IPR018201">
    <property type="entry name" value="Ketoacyl_synth_AS"/>
</dbReference>
<dbReference type="InterPro" id="IPR014031">
    <property type="entry name" value="Ketoacyl_synth_C"/>
</dbReference>
<dbReference type="SMART" id="SM00825">
    <property type="entry name" value="PKS_KS"/>
    <property type="match status" value="1"/>
</dbReference>
<dbReference type="Pfam" id="PF08659">
    <property type="entry name" value="KR"/>
    <property type="match status" value="1"/>
</dbReference>
<dbReference type="Pfam" id="PF08242">
    <property type="entry name" value="Methyltransf_12"/>
    <property type="match status" value="1"/>
</dbReference>
<evidence type="ECO:0000259" key="10">
    <source>
        <dbReference type="PROSITE" id="PS52019"/>
    </source>
</evidence>
<dbReference type="InterPro" id="IPR011032">
    <property type="entry name" value="GroES-like_sf"/>
</dbReference>
<evidence type="ECO:0000313" key="12">
    <source>
        <dbReference type="Proteomes" id="UP000199623"/>
    </source>
</evidence>
<evidence type="ECO:0000256" key="5">
    <source>
        <dbReference type="ARBA" id="ARBA00023268"/>
    </source>
</evidence>
<dbReference type="PROSITE" id="PS52019">
    <property type="entry name" value="PKS_MFAS_DH"/>
    <property type="match status" value="1"/>
</dbReference>
<dbReference type="InterPro" id="IPR036736">
    <property type="entry name" value="ACP-like_sf"/>
</dbReference>
<dbReference type="EMBL" id="FNCC01000001">
    <property type="protein sequence ID" value="SDF42734.1"/>
    <property type="molecule type" value="Genomic_DNA"/>
</dbReference>
<evidence type="ECO:0000256" key="1">
    <source>
        <dbReference type="ARBA" id="ARBA00022450"/>
    </source>
</evidence>
<feature type="domain" description="PKS/mFAS DH" evidence="10">
    <location>
        <begin position="870"/>
        <end position="1150"/>
    </location>
</feature>
<dbReference type="InterPro" id="IPR014030">
    <property type="entry name" value="Ketoacyl_synth_N"/>
</dbReference>
<dbReference type="SUPFAM" id="SSF53901">
    <property type="entry name" value="Thiolase-like"/>
    <property type="match status" value="1"/>
</dbReference>
<name>A0A1G7L081_9PSEU</name>
<dbReference type="InterPro" id="IPR013968">
    <property type="entry name" value="PKS_KR"/>
</dbReference>
<dbReference type="InterPro" id="IPR001227">
    <property type="entry name" value="Ac_transferase_dom_sf"/>
</dbReference>
<dbReference type="Pfam" id="PF00698">
    <property type="entry name" value="Acyl_transf_1"/>
    <property type="match status" value="1"/>
</dbReference>
<dbReference type="CDD" id="cd00833">
    <property type="entry name" value="PKS"/>
    <property type="match status" value="1"/>
</dbReference>
<dbReference type="InterPro" id="IPR036291">
    <property type="entry name" value="NAD(P)-bd_dom_sf"/>
</dbReference>
<dbReference type="FunFam" id="3.40.50.720:FF:000209">
    <property type="entry name" value="Polyketide synthase Pks12"/>
    <property type="match status" value="1"/>
</dbReference>
<feature type="domain" description="Ketosynthase family 3 (KS3)" evidence="9">
    <location>
        <begin position="2"/>
        <end position="423"/>
    </location>
</feature>
<feature type="region of interest" description="C-terminal hotdog fold" evidence="7">
    <location>
        <begin position="1003"/>
        <end position="1150"/>
    </location>
</feature>
<protein>
    <submittedName>
        <fullName evidence="11">Acyl transferase domain-containing protein</fullName>
    </submittedName>
</protein>
<evidence type="ECO:0000256" key="7">
    <source>
        <dbReference type="PROSITE-ProRule" id="PRU01363"/>
    </source>
</evidence>
<dbReference type="Gene3D" id="3.40.50.720">
    <property type="entry name" value="NAD(P)-binding Rossmann-like Domain"/>
    <property type="match status" value="3"/>
</dbReference>
<feature type="domain" description="Carrier" evidence="8">
    <location>
        <begin position="2338"/>
        <end position="2415"/>
    </location>
</feature>
<dbReference type="InterPro" id="IPR020806">
    <property type="entry name" value="PKS_PP-bd"/>
</dbReference>
<dbReference type="Pfam" id="PF00109">
    <property type="entry name" value="ketoacyl-synt"/>
    <property type="match status" value="1"/>
</dbReference>
<dbReference type="GO" id="GO:0004315">
    <property type="term" value="F:3-oxoacyl-[acyl-carrier-protein] synthase activity"/>
    <property type="evidence" value="ECO:0007669"/>
    <property type="project" value="InterPro"/>
</dbReference>
<dbReference type="GO" id="GO:0006633">
    <property type="term" value="P:fatty acid biosynthetic process"/>
    <property type="evidence" value="ECO:0007669"/>
    <property type="project" value="InterPro"/>
</dbReference>
<dbReference type="InterPro" id="IPR057326">
    <property type="entry name" value="KR_dom"/>
</dbReference>
<dbReference type="PANTHER" id="PTHR43775">
    <property type="entry name" value="FATTY ACID SYNTHASE"/>
    <property type="match status" value="1"/>
</dbReference>
<evidence type="ECO:0000256" key="2">
    <source>
        <dbReference type="ARBA" id="ARBA00022553"/>
    </source>
</evidence>
<dbReference type="PROSITE" id="PS50075">
    <property type="entry name" value="CARRIER"/>
    <property type="match status" value="1"/>
</dbReference>
<dbReference type="Pfam" id="PF08240">
    <property type="entry name" value="ADH_N"/>
    <property type="match status" value="1"/>
</dbReference>
<dbReference type="SUPFAM" id="SSF55048">
    <property type="entry name" value="Probable ACP-binding domain of malonyl-CoA ACP transacylase"/>
    <property type="match status" value="1"/>
</dbReference>
<dbReference type="InterPro" id="IPR029063">
    <property type="entry name" value="SAM-dependent_MTases_sf"/>
</dbReference>
<dbReference type="Gene3D" id="3.40.366.10">
    <property type="entry name" value="Malonyl-Coenzyme A Acyl Carrier Protein, domain 2"/>
    <property type="match status" value="1"/>
</dbReference>
<keyword evidence="12" id="KW-1185">Reference proteome</keyword>
<dbReference type="Gene3D" id="1.10.1200.10">
    <property type="entry name" value="ACP-like"/>
    <property type="match status" value="1"/>
</dbReference>
<dbReference type="PANTHER" id="PTHR43775:SF37">
    <property type="entry name" value="SI:DKEY-61P9.11"/>
    <property type="match status" value="1"/>
</dbReference>
<evidence type="ECO:0000313" key="11">
    <source>
        <dbReference type="EMBL" id="SDF42734.1"/>
    </source>
</evidence>
<dbReference type="PROSITE" id="PS00012">
    <property type="entry name" value="PHOSPHOPANTETHEINE"/>
    <property type="match status" value="1"/>
</dbReference>
<feature type="region of interest" description="N-terminal hotdog fold" evidence="7">
    <location>
        <begin position="870"/>
        <end position="989"/>
    </location>
</feature>
<dbReference type="Pfam" id="PF02801">
    <property type="entry name" value="Ketoacyl-synt_C"/>
    <property type="match status" value="1"/>
</dbReference>
<keyword evidence="1" id="KW-0596">Phosphopantetheine</keyword>
<keyword evidence="6" id="KW-0012">Acyltransferase</keyword>
<dbReference type="GO" id="GO:0008270">
    <property type="term" value="F:zinc ion binding"/>
    <property type="evidence" value="ECO:0007669"/>
    <property type="project" value="InterPro"/>
</dbReference>
<dbReference type="InterPro" id="IPR042104">
    <property type="entry name" value="PKS_dehydratase_sf"/>
</dbReference>
<dbReference type="Pfam" id="PF16197">
    <property type="entry name" value="KAsynt_C_assoc"/>
    <property type="match status" value="1"/>
</dbReference>
<dbReference type="InterPro" id="IPR050091">
    <property type="entry name" value="PKS_NRPS_Biosynth_Enz"/>
</dbReference>
<accession>A0A1G7L081</accession>
<dbReference type="GO" id="GO:0031177">
    <property type="term" value="F:phosphopantetheine binding"/>
    <property type="evidence" value="ECO:0007669"/>
    <property type="project" value="InterPro"/>
</dbReference>
<dbReference type="InterPro" id="IPR049552">
    <property type="entry name" value="PKS_DH_N"/>
</dbReference>
<evidence type="ECO:0000256" key="3">
    <source>
        <dbReference type="ARBA" id="ARBA00022679"/>
    </source>
</evidence>
<dbReference type="InterPro" id="IPR006162">
    <property type="entry name" value="Ppantetheine_attach_site"/>
</dbReference>
<dbReference type="RefSeq" id="WP_143035791.1">
    <property type="nucleotide sequence ID" value="NZ_FNCC01000001.1"/>
</dbReference>
<dbReference type="SUPFAM" id="SSF51735">
    <property type="entry name" value="NAD(P)-binding Rossmann-fold domains"/>
    <property type="match status" value="3"/>
</dbReference>
<dbReference type="InterPro" id="IPR020841">
    <property type="entry name" value="PKS_Beta-ketoAc_synthase_dom"/>
</dbReference>
<gene>
    <name evidence="11" type="ORF">SAMN05216553_101588</name>
</gene>
<dbReference type="Proteomes" id="UP000199623">
    <property type="component" value="Unassembled WGS sequence"/>
</dbReference>
<dbReference type="SUPFAM" id="SSF52151">
    <property type="entry name" value="FabD/lysophospholipase-like"/>
    <property type="match status" value="1"/>
</dbReference>
<feature type="active site" description="Proton acceptor; for dehydratase activity" evidence="7">
    <location>
        <position position="899"/>
    </location>
</feature>
<dbReference type="SMART" id="SM00826">
    <property type="entry name" value="PKS_DH"/>
    <property type="match status" value="1"/>
</dbReference>
<dbReference type="Pfam" id="PF14765">
    <property type="entry name" value="PS-DH"/>
    <property type="match status" value="1"/>
</dbReference>
<dbReference type="InterPro" id="IPR009081">
    <property type="entry name" value="PP-bd_ACP"/>
</dbReference>
<dbReference type="GO" id="GO:0004312">
    <property type="term" value="F:fatty acid synthase activity"/>
    <property type="evidence" value="ECO:0007669"/>
    <property type="project" value="TreeGrafter"/>
</dbReference>
<dbReference type="InterPro" id="IPR016035">
    <property type="entry name" value="Acyl_Trfase/lysoPLipase"/>
</dbReference>
<dbReference type="InterPro" id="IPR016036">
    <property type="entry name" value="Malonyl_transacylase_ACP-bd"/>
</dbReference>
<dbReference type="InterPro" id="IPR013217">
    <property type="entry name" value="Methyltransf_12"/>
</dbReference>
<dbReference type="Gene3D" id="3.40.47.10">
    <property type="match status" value="1"/>
</dbReference>
<dbReference type="Gene3D" id="3.30.70.3290">
    <property type="match status" value="1"/>
</dbReference>
<sequence>MSDKIAIVGVACRFPGGVADLDGLWALLSDGREVVGPPPPERFDLDRFHDTNQLRPGRSYTFAGGYLDDVAGFDADFFGISPREALSIDPQQRLLLELGIEALDDAGIAPASLRGSDSAVFVGASVMDYAGQLMAAPEMIGPYTNSGSALSNTANRLSYQLDLHGPSLKVDTACASALNAVHLACEHLRNGGSGVAFAAGVNLLFNPMTFIGFAKAGFLSPTGRCRPFSAESDGYVRAEGAGVLVLKRLADAQADGDRVHAVVEGSGTNSDGHTAGLVLPSAQAQESLLRQVYERFGLDPDELVYLEAHGTGTPIGDPAECRAIGTALGVRRSGEPLPIGSVKGNLGHLEPASGMAGLCKALLVLRHRQIPPTPHASPRNADIDFDGLGLTTVDRLRPAGDGTLAGVSSFGFGGTNVHVVLGAPPETPPVPRRGEKVVPVVVSGHTEAALAAALSTMDERLADCRDFPDLAYTTWRRGKHALRRVVLASTAEEARRRLAEPGAAQRATEHGKVAFAFSGHGATWQGMAAGLLGDPVFAGVVAETDALLEPLVGWRVADELRAAESRLGDTRVVQPVLFAVQIGVAAVLAAQGLRPQAVYGHSVGEIAAAFVAGIYDLPQAVELVVARSRAQAETAGTGGMAAVNLSQEETGELLARYDGRVEIAGVNSPADVTVAGPREDLRDLADRLGEREVFCRPLDLDYPFHSAAMDPLRTGVLEALADLAPKPPTTEFVSTVSGGPLPTGRMDARYWWRNIREPVLFAQATGHLLAAGFDTFVEIGPRPVLQTYLKRSAGDGVVAVLPTLTMAEPGPVALRTAVEAALAAGADVPEEHHFPRRGRVVPLPRYPWQRERFFVGDKYKWSRSGSAPDHVLLGDRAAVSDPTWQSTVDPARLPWLRGHRAGGAAIMPAAGYLEMGWAAGQLVLDGPAEVCELHITRPMVEPDDDVALPALQVSLSEEDGVFRVATRNSDNRHWQTHARGRVRRRVDAAPPPLDLAAMRARFAERGRHVDRAAHYADAERLGLGYGSEFLVLSRLWVDGMEVLADYDCSHLDLSGFHAHPAWTDAAPQAAVQLGRMLRGVVTADDSYLPVAVGSARLWGAPAVTGAVHFRCRAISGTSATADITMTDESGAVLLELLDCRFLRVDLPGKRGVRRQATALRAAPRGPAPAAAVSCPLPVTEERLDPAYEEFHRRRLAMVTSFTLRAFRTLLDGAEVFFTDDLLAAGVRPGLTRLLAALTGLAADQGRLEWLGEFQGRTRWRMLPCPEPEFERLVADFPEHAPELTLTGRAGLHLAELLRGERDVVDLLHPTHGSDTLAHHQELSPTLRPYHRAAAEVVRALAEAWPSDRPLRVLEVGGGTGALTAALLPLLPPDRTHYTFTDVSQTAVTAAAARFGRYDFVEYRELDLNRPEVEPGTADLVVAGTALHAAGDVRAAVAALAEALTDHGRLLLVEAHDPLALALPFGLLPGFWPATDPGLRPDSPLLSPARWREVLASQGFAASTTVLDDGPYSVTVAERAPRPTALPTPLPVPQCGRVVVVPEDGTEAELADALVARLTECGADAAGWACEVAEAAGFDGTTTDVVVVLAANDTRPASAVEATSRRFDLVRALAVSAGALPAAADARLWLVGRPSGAHPAPEAATDPVDAALWGATRTLAAEHNTLGVRRISLDRAAPLDGLVRELLDPSAEDEVVLTAQGRFVPRLLDLPPAPAGDPATPYRLVVRDPGPAFRLAWVSAEMPEPGREEVLVEVHTAGLNYRDGLIAIGMLPDWVMANGMGGTRLGGECTGTVVATGPGVTRFRPGDQVCGFMAGALASHVVSNQNLVGPVPPGCDMVSGSGAPTAFLTAQYGLGHLAQLRAGEVVLVHGAAGGVGLAAIQVARLRGATVVATAGTEEKRDFLRLLGVEHVFDSRSPAFAPDVLAVTGGQGVDVVLNSLGGEFISRSLELLRLGGRFVELGKRDLYGDRNVSLRLFRNNISYFAVDIDQLGRHRLDALAPQQDRILDQVRSGGCWPVPYRVFPSTRVTDAFRSIQHSRHIGKLVISLDRRPPVEDSTPPAVTLDPAGTYLVTGGAGGFGAETTRWLASRGARHVALVNRRGLAVPGAEDLVTELTARGVTVSVHAADVTDETAMRELVGAIDGTGAPLRGVVHAAMVLDDVMTTDLTTERFKAVLAPKMAGALVLDRVTESHDLDLFLMFSSAAAVFGNAGQAAYCAANLFLEALARARRARGLTGQTIVWGALDEVGYVARNEATARTVTRAGMGLLPLHEVRRALDELVGERAAAVSLVWSRDTELVRRLYAHLTTPRLGELAGGEQTGDDEYDDLLDRLREASQEEAAVLIADAVVSTLAQVLGVHPDRIDRNRPLDQLGVDSLMSAELITKMRRRFNRDIPLMRVVASSGIDDLARSLATYFKTEENR</sequence>
<dbReference type="InterPro" id="IPR002364">
    <property type="entry name" value="Quin_OxRdtase/zeta-crystal_CS"/>
</dbReference>
<dbReference type="Pfam" id="PF21089">
    <property type="entry name" value="PKS_DH_N"/>
    <property type="match status" value="1"/>
</dbReference>
<proteinExistence type="predicted"/>
<dbReference type="Gene3D" id="3.10.129.110">
    <property type="entry name" value="Polyketide synthase dehydratase"/>
    <property type="match status" value="1"/>
</dbReference>
<organism evidence="11 12">
    <name type="scientific">Lentzea fradiae</name>
    <dbReference type="NCBI Taxonomy" id="200378"/>
    <lineage>
        <taxon>Bacteria</taxon>
        <taxon>Bacillati</taxon>
        <taxon>Actinomycetota</taxon>
        <taxon>Actinomycetes</taxon>
        <taxon>Pseudonocardiales</taxon>
        <taxon>Pseudonocardiaceae</taxon>
        <taxon>Lentzea</taxon>
    </lineage>
</organism>
<keyword evidence="2" id="KW-0597">Phosphoprotein</keyword>
<dbReference type="InterPro" id="IPR032821">
    <property type="entry name" value="PKS_assoc"/>
</dbReference>
<evidence type="ECO:0000256" key="4">
    <source>
        <dbReference type="ARBA" id="ARBA00022857"/>
    </source>
</evidence>
<evidence type="ECO:0000259" key="9">
    <source>
        <dbReference type="PROSITE" id="PS52004"/>
    </source>
</evidence>
<dbReference type="InterPro" id="IPR013154">
    <property type="entry name" value="ADH-like_N"/>
</dbReference>
<dbReference type="SUPFAM" id="SSF50129">
    <property type="entry name" value="GroES-like"/>
    <property type="match status" value="1"/>
</dbReference>
<dbReference type="SMART" id="SM00822">
    <property type="entry name" value="PKS_KR"/>
    <property type="match status" value="1"/>
</dbReference>
<evidence type="ECO:0000256" key="6">
    <source>
        <dbReference type="ARBA" id="ARBA00023315"/>
    </source>
</evidence>
<dbReference type="STRING" id="200378.SAMN05216553_101588"/>
<dbReference type="OrthoDB" id="9778690at2"/>
<dbReference type="SMART" id="SM00827">
    <property type="entry name" value="PKS_AT"/>
    <property type="match status" value="1"/>
</dbReference>
<dbReference type="CDD" id="cd05195">
    <property type="entry name" value="enoyl_red"/>
    <property type="match status" value="1"/>
</dbReference>
<dbReference type="InterPro" id="IPR049551">
    <property type="entry name" value="PKS_DH_C"/>
</dbReference>
<dbReference type="Gene3D" id="3.40.50.150">
    <property type="entry name" value="Vaccinia Virus protein VP39"/>
    <property type="match status" value="1"/>
</dbReference>
<dbReference type="PROSITE" id="PS00606">
    <property type="entry name" value="KS3_1"/>
    <property type="match status" value="1"/>
</dbReference>
<dbReference type="InterPro" id="IPR016039">
    <property type="entry name" value="Thiolase-like"/>
</dbReference>
<dbReference type="InterPro" id="IPR049900">
    <property type="entry name" value="PKS_mFAS_DH"/>
</dbReference>
<evidence type="ECO:0000259" key="8">
    <source>
        <dbReference type="PROSITE" id="PS50075"/>
    </source>
</evidence>
<dbReference type="SMART" id="SM00829">
    <property type="entry name" value="PKS_ER"/>
    <property type="match status" value="1"/>
</dbReference>
<keyword evidence="5" id="KW-0511">Multifunctional enzyme</keyword>